<keyword evidence="4" id="KW-1185">Reference proteome</keyword>
<dbReference type="EMBL" id="QXQB01000002">
    <property type="protein sequence ID" value="RJX39823.1"/>
    <property type="molecule type" value="Genomic_DNA"/>
</dbReference>
<feature type="domain" description="DUF418" evidence="2">
    <location>
        <begin position="226"/>
        <end position="376"/>
    </location>
</feature>
<name>A0A3A6PWN8_9BACL</name>
<feature type="transmembrane region" description="Helical" evidence="1">
    <location>
        <begin position="145"/>
        <end position="169"/>
    </location>
</feature>
<feature type="transmembrane region" description="Helical" evidence="1">
    <location>
        <begin position="245"/>
        <end position="267"/>
    </location>
</feature>
<feature type="transmembrane region" description="Helical" evidence="1">
    <location>
        <begin position="203"/>
        <end position="224"/>
    </location>
</feature>
<accession>A0A3A6PWN8</accession>
<dbReference type="AlphaFoldDB" id="A0A3A6PWN8"/>
<dbReference type="PANTHER" id="PTHR30590">
    <property type="entry name" value="INNER MEMBRANE PROTEIN"/>
    <property type="match status" value="1"/>
</dbReference>
<evidence type="ECO:0000313" key="3">
    <source>
        <dbReference type="EMBL" id="RJX39823.1"/>
    </source>
</evidence>
<protein>
    <submittedName>
        <fullName evidence="3">DUF418 domain-containing protein</fullName>
    </submittedName>
</protein>
<dbReference type="OrthoDB" id="9807744at2"/>
<comment type="caution">
    <text evidence="3">The sequence shown here is derived from an EMBL/GenBank/DDBJ whole genome shotgun (WGS) entry which is preliminary data.</text>
</comment>
<keyword evidence="1" id="KW-0812">Transmembrane</keyword>
<feature type="transmembrane region" description="Helical" evidence="1">
    <location>
        <begin position="120"/>
        <end position="138"/>
    </location>
</feature>
<evidence type="ECO:0000256" key="1">
    <source>
        <dbReference type="SAM" id="Phobius"/>
    </source>
</evidence>
<evidence type="ECO:0000259" key="2">
    <source>
        <dbReference type="Pfam" id="PF04235"/>
    </source>
</evidence>
<feature type="transmembrane region" description="Helical" evidence="1">
    <location>
        <begin position="91"/>
        <end position="114"/>
    </location>
</feature>
<feature type="transmembrane region" description="Helical" evidence="1">
    <location>
        <begin position="12"/>
        <end position="34"/>
    </location>
</feature>
<dbReference type="InterPro" id="IPR007349">
    <property type="entry name" value="DUF418"/>
</dbReference>
<dbReference type="RefSeq" id="WP_120109614.1">
    <property type="nucleotide sequence ID" value="NZ_QXQB01000002.1"/>
</dbReference>
<dbReference type="InterPro" id="IPR052529">
    <property type="entry name" value="Bact_Transport_Assoc"/>
</dbReference>
<evidence type="ECO:0000313" key="4">
    <source>
        <dbReference type="Proteomes" id="UP000267798"/>
    </source>
</evidence>
<dbReference type="Pfam" id="PF04235">
    <property type="entry name" value="DUF418"/>
    <property type="match status" value="1"/>
</dbReference>
<organism evidence="3 4">
    <name type="scientific">Paenibacillus pinisoli</name>
    <dbReference type="NCBI Taxonomy" id="1276110"/>
    <lineage>
        <taxon>Bacteria</taxon>
        <taxon>Bacillati</taxon>
        <taxon>Bacillota</taxon>
        <taxon>Bacilli</taxon>
        <taxon>Bacillales</taxon>
        <taxon>Paenibacillaceae</taxon>
        <taxon>Paenibacillus</taxon>
    </lineage>
</organism>
<feature type="transmembrane region" description="Helical" evidence="1">
    <location>
        <begin position="273"/>
        <end position="291"/>
    </location>
</feature>
<gene>
    <name evidence="3" type="ORF">D3P09_10530</name>
</gene>
<dbReference type="PANTHER" id="PTHR30590:SF2">
    <property type="entry name" value="INNER MEMBRANE PROTEIN"/>
    <property type="match status" value="1"/>
</dbReference>
<sequence>MAEKNGRLRLLDILRGFAVMGTLGTNIWLFAYLGDLNYMMTFDAAPWWTSLEEFVRVLVLFLVNGKLLGLLTIMFGVGLEMKYRQSLRRGSAWPGVYIWTSIILMTEGLLHFALVMEYDILMSYGITAIIAAFIVKGGDKSIRRAMAIFGGFHGLVMLLLLMGGIYLGLSGANMSLGDMNGTVLLYKEGSWLQQVEYRLSQFLMLRMEALFVIPMNIFLFLLGIRLMRSGYFAPDDEGRKKRKKLLQWGLGAGIPLNLLLFIPGGYFDLPVRYLFAPILALGYMGLIAKLVESSEKLWLWNRLEQVGKMSLSCYVLQNIISGVIFYGWGAGLGGKLHPAAIVGVWLAISCIQILFAYAWLGRFKFGPMESARRFATGLVARQKA</sequence>
<proteinExistence type="predicted"/>
<feature type="transmembrane region" description="Helical" evidence="1">
    <location>
        <begin position="340"/>
        <end position="360"/>
    </location>
</feature>
<keyword evidence="1" id="KW-0472">Membrane</keyword>
<dbReference type="Proteomes" id="UP000267798">
    <property type="component" value="Unassembled WGS sequence"/>
</dbReference>
<keyword evidence="1" id="KW-1133">Transmembrane helix</keyword>
<feature type="transmembrane region" description="Helical" evidence="1">
    <location>
        <begin position="311"/>
        <end position="328"/>
    </location>
</feature>
<feature type="transmembrane region" description="Helical" evidence="1">
    <location>
        <begin position="54"/>
        <end position="79"/>
    </location>
</feature>
<reference evidence="3 4" key="1">
    <citation type="submission" date="2018-09" db="EMBL/GenBank/DDBJ databases">
        <title>Paenibacillus aracenensis nov. sp. isolated from a cave in southern Spain.</title>
        <authorList>
            <person name="Jurado V."/>
            <person name="Gutierrez-Patricio S."/>
            <person name="Gonzalez-Pimentel J.L."/>
            <person name="Miller A.Z."/>
            <person name="Laiz L."/>
            <person name="Saiz-Jimenez C."/>
        </authorList>
    </citation>
    <scope>NUCLEOTIDE SEQUENCE [LARGE SCALE GENOMIC DNA]</scope>
    <source>
        <strain evidence="3 4">JCM 19203</strain>
    </source>
</reference>